<dbReference type="GO" id="GO:0016757">
    <property type="term" value="F:glycosyltransferase activity"/>
    <property type="evidence" value="ECO:0007669"/>
    <property type="project" value="InterPro"/>
</dbReference>
<dbReference type="RefSeq" id="WP_191757816.1">
    <property type="nucleotide sequence ID" value="NZ_VJXY01000011.1"/>
</dbReference>
<dbReference type="AlphaFoldDB" id="A0AA40VQS1"/>
<organism evidence="3 4">
    <name type="scientific">Komarekiella delphini-convector SJRDD-AB1</name>
    <dbReference type="NCBI Taxonomy" id="2593771"/>
    <lineage>
        <taxon>Bacteria</taxon>
        <taxon>Bacillati</taxon>
        <taxon>Cyanobacteriota</taxon>
        <taxon>Cyanophyceae</taxon>
        <taxon>Nostocales</taxon>
        <taxon>Nostocaceae</taxon>
        <taxon>Komarekiella</taxon>
        <taxon>Komarekiella delphini-convector</taxon>
    </lineage>
</organism>
<dbReference type="SUPFAM" id="SSF53756">
    <property type="entry name" value="UDP-Glycosyltransferase/glycogen phosphorylase"/>
    <property type="match status" value="1"/>
</dbReference>
<dbReference type="PANTHER" id="PTHR12526">
    <property type="entry name" value="GLYCOSYLTRANSFERASE"/>
    <property type="match status" value="1"/>
</dbReference>
<reference evidence="3" key="1">
    <citation type="submission" date="2019-07" db="EMBL/GenBank/DDBJ databases">
        <title>Toxilogical consequences of a new and cryptic species of cyanobacteria (Komarekiella delphini-convector) recovered from the epidermis of a bottlenose dolphin and 1500 ft. in the air.</title>
        <authorList>
            <person name="Brown A.O."/>
            <person name="Dvorak P."/>
            <person name="Villanueva C.D."/>
            <person name="Foss A.J."/>
            <person name="Garvey A.D."/>
            <person name="Gibson Q.A."/>
            <person name="Johansen J.R."/>
            <person name="Casamatta D.A."/>
        </authorList>
    </citation>
    <scope>NUCLEOTIDE SEQUENCE</scope>
    <source>
        <strain evidence="3">SJRDD-AB1</strain>
    </source>
</reference>
<evidence type="ECO:0000259" key="1">
    <source>
        <dbReference type="Pfam" id="PF00534"/>
    </source>
</evidence>
<evidence type="ECO:0000313" key="3">
    <source>
        <dbReference type="EMBL" id="MBD6616572.1"/>
    </source>
</evidence>
<sequence>MKLYIYTKSFPPDITLIKSEGTKKAIHGLASGLVKCGVEVIILCEGKSDDSFEMPEGYKIKCFINPNQNQTFKIASGLKQFISHNLDSYSLIILSGIFQPRIYAISRVLKKYSVPYIVFPHDPYNPAIFSKNSYVKWVYWYFLERRVLRQAKAVQILDIRHAEFLRDLKVNTPVIAAPNGFLPNEVYPEASLTWNTESTPKFFFIGRIDTHNKGLDLLVDAFAQIVETSDAKLIIQGADKGDKKNLEDRVARLSLSNRTLFLPADYSTPTPLIIKNYDVFCVPSRFEGFSLAALEAMLAGRVLLVSEVAGIAPHVQASGCGVVVAPEVSEIKSGLIKLLECRSDWKEMGLRGRHYALEHLDWKNIASTAWDQYQRLMKFSD</sequence>
<accession>A0AA40VQS1</accession>
<evidence type="ECO:0000313" key="4">
    <source>
        <dbReference type="Proteomes" id="UP001165986"/>
    </source>
</evidence>
<comment type="caution">
    <text evidence="3">The sequence shown here is derived from an EMBL/GenBank/DDBJ whole genome shotgun (WGS) entry which is preliminary data.</text>
</comment>
<dbReference type="Pfam" id="PF13579">
    <property type="entry name" value="Glyco_trans_4_4"/>
    <property type="match status" value="1"/>
</dbReference>
<proteinExistence type="predicted"/>
<protein>
    <submittedName>
        <fullName evidence="3">Glycosyltransferase</fullName>
    </submittedName>
</protein>
<dbReference type="Gene3D" id="3.40.50.2000">
    <property type="entry name" value="Glycogen Phosphorylase B"/>
    <property type="match status" value="2"/>
</dbReference>
<gene>
    <name evidence="3" type="ORF">FNW02_12190</name>
</gene>
<dbReference type="EMBL" id="VJXY01000011">
    <property type="protein sequence ID" value="MBD6616572.1"/>
    <property type="molecule type" value="Genomic_DNA"/>
</dbReference>
<evidence type="ECO:0000259" key="2">
    <source>
        <dbReference type="Pfam" id="PF13579"/>
    </source>
</evidence>
<dbReference type="Pfam" id="PF00534">
    <property type="entry name" value="Glycos_transf_1"/>
    <property type="match status" value="1"/>
</dbReference>
<feature type="domain" description="Glycosyltransferase subfamily 4-like N-terminal" evidence="2">
    <location>
        <begin position="21"/>
        <end position="180"/>
    </location>
</feature>
<keyword evidence="4" id="KW-1185">Reference proteome</keyword>
<dbReference type="InterPro" id="IPR001296">
    <property type="entry name" value="Glyco_trans_1"/>
</dbReference>
<dbReference type="Proteomes" id="UP001165986">
    <property type="component" value="Unassembled WGS sequence"/>
</dbReference>
<feature type="domain" description="Glycosyl transferase family 1" evidence="1">
    <location>
        <begin position="197"/>
        <end position="353"/>
    </location>
</feature>
<name>A0AA40VQS1_9NOST</name>
<dbReference type="InterPro" id="IPR028098">
    <property type="entry name" value="Glyco_trans_4-like_N"/>
</dbReference>